<name>A0AC61NNQ1_9BACT</name>
<keyword evidence="2" id="KW-1185">Reference proteome</keyword>
<protein>
    <submittedName>
        <fullName evidence="1">Lipase family protein</fullName>
    </submittedName>
</protein>
<reference evidence="1" key="1">
    <citation type="submission" date="2021-08" db="EMBL/GenBank/DDBJ databases">
        <title>Novel anaerobic bacterium isolated from sea squirt in East Sea, Republic of Korea.</title>
        <authorList>
            <person name="Nguyen T.H."/>
            <person name="Li Z."/>
            <person name="Lee Y.-J."/>
            <person name="Ko J."/>
            <person name="Kim S.-G."/>
        </authorList>
    </citation>
    <scope>NUCLEOTIDE SEQUENCE</scope>
    <source>
        <strain evidence="1">KCTC 25031</strain>
    </source>
</reference>
<organism evidence="1 2">
    <name type="scientific">Halosquirtibacter laminarini</name>
    <dbReference type="NCBI Taxonomy" id="3374600"/>
    <lineage>
        <taxon>Bacteria</taxon>
        <taxon>Pseudomonadati</taxon>
        <taxon>Bacteroidota</taxon>
        <taxon>Bacteroidia</taxon>
        <taxon>Marinilabiliales</taxon>
        <taxon>Prolixibacteraceae</taxon>
        <taxon>Halosquirtibacter</taxon>
    </lineage>
</organism>
<gene>
    <name evidence="1" type="ORF">K4L44_04175</name>
</gene>
<dbReference type="EMBL" id="CP081303">
    <property type="protein sequence ID" value="QZE15032.1"/>
    <property type="molecule type" value="Genomic_DNA"/>
</dbReference>
<proteinExistence type="predicted"/>
<sequence>MRSKINLLLYIFIFSITSSLFTACSKEEVKTPTLYDSSSLIENVDKETTRGLLALNPVVGKNAAEMPLLDIKVYRIVYNTTNYDGKQVKASGALLVPNIDKPLTIISYQHGTIWNESDAPSEYNTGKEIKMLATPLASMGYAVVVPDYIGYGASSDYIHPYEHAETLAKSSFDMLQAAKAFLKEKNVALNNKLVITGYSEGGSATMALHKYMEENSNEAITLSIPASGAYNKTEANKLFAQEKAPSLMTKYFLWIVNTYKTIYQIDTPWTEMLNAPYGEMMNKLNTNFELQYKKVQTIPQALLSKSFIEALTTGNNPQISNAVKDNDRWQWVPKQPMMVFYSSSDNIVNPINSITAIQYMQSQGAPVQAVKVDGYNHYQAFGAYMATLFKVLPMYQ</sequence>
<accession>A0AC61NNQ1</accession>
<dbReference type="Proteomes" id="UP000826212">
    <property type="component" value="Chromosome"/>
</dbReference>
<evidence type="ECO:0000313" key="2">
    <source>
        <dbReference type="Proteomes" id="UP000826212"/>
    </source>
</evidence>
<evidence type="ECO:0000313" key="1">
    <source>
        <dbReference type="EMBL" id="QZE15032.1"/>
    </source>
</evidence>